<dbReference type="InterPro" id="IPR001357">
    <property type="entry name" value="BRCT_dom"/>
</dbReference>
<protein>
    <recommendedName>
        <fullName evidence="7">DBF4-type domain-containing protein</fullName>
    </recommendedName>
</protein>
<dbReference type="InterPro" id="IPR013939">
    <property type="entry name" value="Regulatory_Dfp1/Him1"/>
</dbReference>
<feature type="compositionally biased region" description="Basic and acidic residues" evidence="6">
    <location>
        <begin position="445"/>
        <end position="464"/>
    </location>
</feature>
<evidence type="ECO:0000256" key="1">
    <source>
        <dbReference type="ARBA" id="ARBA00007191"/>
    </source>
</evidence>
<accession>A0ABP9XW05</accession>
<sequence length="683" mass="76699">MSFGKNQLTNISNNNLISNSNKIWRKNDGQQARSAARELELQQKLKLQAGLKDKENAHSASEETNKHLTTTVHLSDAELSAKKKEFTQCVFYLDSLEPSATASIERAIVLLGATQEKFFSKKCTHLITTKNIPIQENMLRSYSDTNKQKYKRASAEFQPRDSIVENALSWGIILWSMEVMLKTVDYFMKVSPFKKKNKQVLEKKALGKVYQEEKLFGPSTGVNNETHSRRPHFVAYTGRYLLIEDASQIHRPVVTRAYTDTISKKKSADYPWPFLKITPPGRSPFGKRAPPVKKEILPPPPPPPSLATEAAPAATAPTAPTAAAVAAALAAPSATAPAPAPTAATVPLPLPSLPPAVTNTLIQTANASIQITNASAQITTPPATPIAGKINTESQYSLRASGYQQSCTNNTQSVSTTMQNDKRLTPGESVNRLDKRMVENVTQNEHQKMQKQVIKDKETRARKEKERKKDMRYCENCNCHFEKLEEHLKDKTHQTFIRDQNNFKVLDNLLDRIRRPYKEPLPDHWKNLVDVHVDGKNVKFASDMKRPRPDDTNENTNKLNVVNMLKKQATPPVPELGWSESYTTIDVDETLKRISARKGVKAVVILNNEGQAIRSTLDQELTKKYGQLISALVEQTRTTVATLDDQNDLTFLRVRTKKHEIMIAPDHDYLLIVVQNPTEVMQQ</sequence>
<dbReference type="PANTHER" id="PTHR10779">
    <property type="entry name" value="DYNEIN LIGHT CHAIN ROADBLOCK"/>
    <property type="match status" value="1"/>
</dbReference>
<name>A0ABP9XW05_9FUNG</name>
<keyword evidence="9" id="KW-1185">Reference proteome</keyword>
<dbReference type="Gene3D" id="3.40.50.10190">
    <property type="entry name" value="BRCT domain"/>
    <property type="match status" value="1"/>
</dbReference>
<dbReference type="Pfam" id="PF00533">
    <property type="entry name" value="BRCT"/>
    <property type="match status" value="1"/>
</dbReference>
<dbReference type="PROSITE" id="PS51265">
    <property type="entry name" value="ZF_DBF4"/>
    <property type="match status" value="1"/>
</dbReference>
<keyword evidence="3 5" id="KW-0863">Zinc-finger</keyword>
<evidence type="ECO:0000256" key="5">
    <source>
        <dbReference type="PROSITE-ProRule" id="PRU00600"/>
    </source>
</evidence>
<dbReference type="Pfam" id="PF07535">
    <property type="entry name" value="zf-DBF"/>
    <property type="match status" value="1"/>
</dbReference>
<dbReference type="InterPro" id="IPR036420">
    <property type="entry name" value="BRCT_dom_sf"/>
</dbReference>
<dbReference type="CDD" id="cd00027">
    <property type="entry name" value="BRCT"/>
    <property type="match status" value="1"/>
</dbReference>
<evidence type="ECO:0000256" key="6">
    <source>
        <dbReference type="SAM" id="MobiDB-lite"/>
    </source>
</evidence>
<feature type="domain" description="DBF4-type" evidence="7">
    <location>
        <begin position="467"/>
        <end position="516"/>
    </location>
</feature>
<dbReference type="Gene3D" id="3.30.450.30">
    <property type="entry name" value="Dynein light chain 2a, cytoplasmic"/>
    <property type="match status" value="1"/>
</dbReference>
<feature type="region of interest" description="Disordered" evidence="6">
    <location>
        <begin position="281"/>
        <end position="315"/>
    </location>
</feature>
<evidence type="ECO:0000313" key="8">
    <source>
        <dbReference type="EMBL" id="GAA5798896.1"/>
    </source>
</evidence>
<evidence type="ECO:0000313" key="9">
    <source>
        <dbReference type="Proteomes" id="UP001476247"/>
    </source>
</evidence>
<comment type="caution">
    <text evidence="8">The sequence shown here is derived from an EMBL/GenBank/DDBJ whole genome shotgun (WGS) entry which is preliminary data.</text>
</comment>
<dbReference type="InterPro" id="IPR006572">
    <property type="entry name" value="Znf_DBF"/>
</dbReference>
<evidence type="ECO:0000256" key="3">
    <source>
        <dbReference type="ARBA" id="ARBA00022771"/>
    </source>
</evidence>
<dbReference type="Pfam" id="PF08630">
    <property type="entry name" value="Dfp1_Him1_M"/>
    <property type="match status" value="1"/>
</dbReference>
<keyword evidence="4" id="KW-0862">Zinc</keyword>
<dbReference type="InterPro" id="IPR004942">
    <property type="entry name" value="Roadblock/LAMTOR2_dom"/>
</dbReference>
<keyword evidence="2" id="KW-0479">Metal-binding</keyword>
<proteinExistence type="inferred from homology"/>
<evidence type="ECO:0000259" key="7">
    <source>
        <dbReference type="PROSITE" id="PS51265"/>
    </source>
</evidence>
<dbReference type="InterPro" id="IPR038545">
    <property type="entry name" value="Znf_DBF_sf"/>
</dbReference>
<feature type="region of interest" description="Disordered" evidence="6">
    <location>
        <begin position="443"/>
        <end position="464"/>
    </location>
</feature>
<dbReference type="Gene3D" id="6.10.250.3410">
    <property type="entry name" value="DBF zinc finger"/>
    <property type="match status" value="1"/>
</dbReference>
<feature type="compositionally biased region" description="Low complexity" evidence="6">
    <location>
        <begin position="306"/>
        <end position="315"/>
    </location>
</feature>
<dbReference type="SMART" id="SM00586">
    <property type="entry name" value="ZnF_DBF"/>
    <property type="match status" value="1"/>
</dbReference>
<dbReference type="EMBL" id="BAABUJ010000011">
    <property type="protein sequence ID" value="GAA5798896.1"/>
    <property type="molecule type" value="Genomic_DNA"/>
</dbReference>
<dbReference type="Pfam" id="PF03259">
    <property type="entry name" value="Robl_LC7"/>
    <property type="match status" value="1"/>
</dbReference>
<gene>
    <name evidence="8" type="ORF">HPULCUR_004303</name>
</gene>
<comment type="similarity">
    <text evidence="1">Belongs to the GAMAD family.</text>
</comment>
<dbReference type="SUPFAM" id="SSF103196">
    <property type="entry name" value="Roadblock/LC7 domain"/>
    <property type="match status" value="1"/>
</dbReference>
<dbReference type="Proteomes" id="UP001476247">
    <property type="component" value="Unassembled WGS sequence"/>
</dbReference>
<dbReference type="SUPFAM" id="SSF52113">
    <property type="entry name" value="BRCT domain"/>
    <property type="match status" value="1"/>
</dbReference>
<evidence type="ECO:0000256" key="2">
    <source>
        <dbReference type="ARBA" id="ARBA00022723"/>
    </source>
</evidence>
<organism evidence="8 9">
    <name type="scientific">Helicostylum pulchrum</name>
    <dbReference type="NCBI Taxonomy" id="562976"/>
    <lineage>
        <taxon>Eukaryota</taxon>
        <taxon>Fungi</taxon>
        <taxon>Fungi incertae sedis</taxon>
        <taxon>Mucoromycota</taxon>
        <taxon>Mucoromycotina</taxon>
        <taxon>Mucoromycetes</taxon>
        <taxon>Mucorales</taxon>
        <taxon>Mucorineae</taxon>
        <taxon>Mucoraceae</taxon>
        <taxon>Helicostylum</taxon>
    </lineage>
</organism>
<dbReference type="SMART" id="SM00960">
    <property type="entry name" value="Robl_LC7"/>
    <property type="match status" value="1"/>
</dbReference>
<evidence type="ECO:0000256" key="4">
    <source>
        <dbReference type="ARBA" id="ARBA00022833"/>
    </source>
</evidence>
<reference evidence="8 9" key="1">
    <citation type="submission" date="2024-04" db="EMBL/GenBank/DDBJ databases">
        <title>genome sequences of Mucor flavus KT1a and Helicostylum pulchrum KT1b strains isolation_sourced from the surface of a dry-aged beef.</title>
        <authorList>
            <person name="Toyotome T."/>
            <person name="Hosono M."/>
            <person name="Torimaru M."/>
            <person name="Fukuda K."/>
            <person name="Mikami N."/>
        </authorList>
    </citation>
    <scope>NUCLEOTIDE SEQUENCE [LARGE SCALE GENOMIC DNA]</scope>
    <source>
        <strain evidence="8 9">KT1b</strain>
    </source>
</reference>